<evidence type="ECO:0000313" key="6">
    <source>
        <dbReference type="Proteomes" id="UP001139068"/>
    </source>
</evidence>
<dbReference type="Proteomes" id="UP001139068">
    <property type="component" value="Unassembled WGS sequence"/>
</dbReference>
<reference evidence="5" key="1">
    <citation type="journal article" date="2022" name="ISME J.">
        <title>Identification of active gaseous-alkane degraders at natural gas seeps.</title>
        <authorList>
            <person name="Farhan Ul Haque M."/>
            <person name="Hernandez M."/>
            <person name="Crombie A.T."/>
            <person name="Murrell J.C."/>
        </authorList>
    </citation>
    <scope>NUCLEOTIDE SEQUENCE</scope>
    <source>
        <strain evidence="5">ANDR5</strain>
    </source>
</reference>
<dbReference type="GO" id="GO:0004386">
    <property type="term" value="F:helicase activity"/>
    <property type="evidence" value="ECO:0007669"/>
    <property type="project" value="UniProtKB-KW"/>
</dbReference>
<evidence type="ECO:0000313" key="5">
    <source>
        <dbReference type="EMBL" id="MCI4675609.1"/>
    </source>
</evidence>
<gene>
    <name evidence="5" type="ORF">K9U37_12235</name>
</gene>
<comment type="caution">
    <text evidence="5">The sequence shown here is derived from an EMBL/GenBank/DDBJ whole genome shotgun (WGS) entry which is preliminary data.</text>
</comment>
<dbReference type="PANTHER" id="PTHR47962">
    <property type="entry name" value="ATP-DEPENDENT HELICASE LHR-RELATED-RELATED"/>
    <property type="match status" value="1"/>
</dbReference>
<dbReference type="Pfam" id="PF09369">
    <property type="entry name" value="MZB"/>
    <property type="match status" value="1"/>
</dbReference>
<dbReference type="Pfam" id="PF00270">
    <property type="entry name" value="DEAD"/>
    <property type="match status" value="1"/>
</dbReference>
<name>A0ABS9YZ54_9MYCO</name>
<dbReference type="PROSITE" id="PS51192">
    <property type="entry name" value="HELICASE_ATP_BIND_1"/>
    <property type="match status" value="1"/>
</dbReference>
<dbReference type="SUPFAM" id="SSF52540">
    <property type="entry name" value="P-loop containing nucleoside triphosphate hydrolases"/>
    <property type="match status" value="2"/>
</dbReference>
<dbReference type="Pfam" id="PF00271">
    <property type="entry name" value="Helicase_C"/>
    <property type="match status" value="1"/>
</dbReference>
<dbReference type="InterPro" id="IPR052511">
    <property type="entry name" value="ATP-dep_Helicase"/>
</dbReference>
<dbReference type="SMART" id="SM00490">
    <property type="entry name" value="HELICc"/>
    <property type="match status" value="1"/>
</dbReference>
<protein>
    <submittedName>
        <fullName evidence="5">DEAD/DEAH box helicase</fullName>
    </submittedName>
</protein>
<sequence>MDIFRVHQELIDDYKSFTTSAVEPRDPRIKQYVDDELAEGKQWPEPWLSLNPTFAAGGSIDELVADDLLHPECARIFRPKADLVDAGDRPITLHRHQREAIETARSGKSYVLTTGTGSGKSLAYIVPIVDRVLRQQSRQAGVKAIIVYPMNALANSQVGELEKFLRFGYGEGNEPVTFARYTGQEQGERREAILRNPPDILLTNYVMLELMLTRPEERRKLVDAAKGLEFLVLDELHTYRGRQGADVAMLVRRVRDACQSPAMQCVGTSATMASAGTDADQRRVVAEVATGLFGAEVTADRVIGETLDHATTGDPDDIAQLSREVQAGGAAGGYEGLADSSLASWIETTFGLAIEENSGRVIRQRPARVRDSAARLADLTGRTVDQCAQAIRTTLLAGSAARHPVTGRPLFAFRLHQFLSKGDTVYVSLENEARRHITSQYQIAVPDRPDHVLIPLAFCRECGQEYLVVARSSEDSDVIYRPRRDRDASGGDQANGYLYISTDQPWPADPLPEGRLPDSWLADGQVAERRRQYLPRRVRVDVGGTEVTGAGIDAAFVPAPFRFCLRCKVSYEQARGSDFAKLATLDAEGRSSAVSVLSTSIVRSLDKIPPGELSEESRKLLTFVDNRQDASLQAGHFNDFVQMVQLRGAVYRALQSGSLHHEDVAQRAVESLGLRFEDYAANPEAVYGARSSAERAFKEFIEYRLYSDLQRGWRVTMPNLEQTGLLVVEYESLPEIAADTALWEQAYEPLRNATAIQRKELCHIILDEFRRDLAVAIDCLTDDGFDRVKRQSDQHLQGLWSIPPHEPRPRPAVVSTAAGKPGALRSIARLTGRTALGRYIRESSGLTLGGEQMDTTDSQKVIEDLLKVLDRAGLLTTVDVEGLSGPNYRLKASAVIWKRGEGVTGAPDPLRKGFDPDQGTRVNPFFLELYRHTAPELVGMYAREHTAQVTAADREEREKAFRKGELKVLYCSPTMELGVDIASLNAVALRNVPPTPANYAQRSGRAGRSGQPALVTTYCATGNSHDQYYFRRSVDMVAGSVAPPRLDLTNEALLASHLQALWLSETGADLHSRMPQLLELESPGMPLTSDLDKTLRNPDAIRRATERAATVIAPLIEDLQRTSWWHVDWPATVIADAPDEFDRACERWRELYQAALDDQAEQNRIVLDGSVRKQARTAAEGRRREAEGQLRLLRNEDTDRTHSDFYTYRYFASEGFLPGYSFPRLPLAAYIPGVRPTIGNRAGGDYLQRPRFLAISEFGPGAIIYHEGARYEIKRIQVPMNSGGIGTVDTQDAYRCQSCGYHHVRRPGLDVCENCAAPLSAPQYGLMRMQTVFARRRERISSDEEERRRAGFELHTSYRFSEHGPRLGRSDAAVGDSEGGLMTVSYGDTATVRVTNVGRRRRKHPADLGYWLDTVKGNWLSERDAEDTTPQDESLDDAADVPTKQKVIPYVEDTRNILVVRLDTPVAEDVSTSLRYALERGIEAEFQLEDSELSSEALPDNDGRGRMLFTESAEGGAGVLRRLHTEPDALARVAFAALEIMHFSADGTDLGRAEGARERCEKACYDCLLSYGNQTDHAVIDRHVIRDLLLRLAEATTVPVIDDEPRGDKASELKAQCESELQRAFIDLLVQHEFALPDNVGQPVAQATVRPDFAFSADGSALAVFVEESTPPDAEEVEEMFNDAGWSVLRLHPGENWLAQVREHSYVFGDGRV</sequence>
<dbReference type="InterPro" id="IPR027417">
    <property type="entry name" value="P-loop_NTPase"/>
</dbReference>
<accession>A0ABS9YZ54</accession>
<keyword evidence="1" id="KW-0547">Nucleotide-binding</keyword>
<dbReference type="Gene3D" id="3.40.50.300">
    <property type="entry name" value="P-loop containing nucleotide triphosphate hydrolases"/>
    <property type="match status" value="2"/>
</dbReference>
<evidence type="ECO:0000259" key="4">
    <source>
        <dbReference type="PROSITE" id="PS51194"/>
    </source>
</evidence>
<dbReference type="EMBL" id="JAIVFL010000001">
    <property type="protein sequence ID" value="MCI4675609.1"/>
    <property type="molecule type" value="Genomic_DNA"/>
</dbReference>
<keyword evidence="5" id="KW-0347">Helicase</keyword>
<dbReference type="InterPro" id="IPR001650">
    <property type="entry name" value="Helicase_C-like"/>
</dbReference>
<evidence type="ECO:0000259" key="3">
    <source>
        <dbReference type="PROSITE" id="PS51192"/>
    </source>
</evidence>
<keyword evidence="5" id="KW-0378">Hydrolase</keyword>
<dbReference type="InterPro" id="IPR011545">
    <property type="entry name" value="DEAD/DEAH_box_helicase_dom"/>
</dbReference>
<dbReference type="CDD" id="cd17923">
    <property type="entry name" value="DEXHc_Hrq1-like"/>
    <property type="match status" value="1"/>
</dbReference>
<dbReference type="InterPro" id="IPR014001">
    <property type="entry name" value="Helicase_ATP-bd"/>
</dbReference>
<dbReference type="SMART" id="SM00487">
    <property type="entry name" value="DEXDc"/>
    <property type="match status" value="1"/>
</dbReference>
<dbReference type="InterPro" id="IPR018973">
    <property type="entry name" value="MZB"/>
</dbReference>
<evidence type="ECO:0000256" key="2">
    <source>
        <dbReference type="ARBA" id="ARBA00022840"/>
    </source>
</evidence>
<feature type="domain" description="Helicase ATP-binding" evidence="3">
    <location>
        <begin position="101"/>
        <end position="290"/>
    </location>
</feature>
<proteinExistence type="predicted"/>
<dbReference type="PANTHER" id="PTHR47962:SF5">
    <property type="entry name" value="ATP-DEPENDENT HELICASE LHR-RELATED"/>
    <property type="match status" value="1"/>
</dbReference>
<evidence type="ECO:0000256" key="1">
    <source>
        <dbReference type="ARBA" id="ARBA00022741"/>
    </source>
</evidence>
<dbReference type="RefSeq" id="WP_243071907.1">
    <property type="nucleotide sequence ID" value="NZ_JAIVFL010000001.1"/>
</dbReference>
<organism evidence="5 6">
    <name type="scientific">Candidatus Mycolicibacterium alkanivorans</name>
    <dbReference type="NCBI Taxonomy" id="2954114"/>
    <lineage>
        <taxon>Bacteria</taxon>
        <taxon>Bacillati</taxon>
        <taxon>Actinomycetota</taxon>
        <taxon>Actinomycetes</taxon>
        <taxon>Mycobacteriales</taxon>
        <taxon>Mycobacteriaceae</taxon>
        <taxon>Mycolicibacterium</taxon>
    </lineage>
</organism>
<feature type="domain" description="Helicase C-terminal" evidence="4">
    <location>
        <begin position="909"/>
        <end position="1054"/>
    </location>
</feature>
<keyword evidence="6" id="KW-1185">Reference proteome</keyword>
<dbReference type="PROSITE" id="PS51194">
    <property type="entry name" value="HELICASE_CTER"/>
    <property type="match status" value="1"/>
</dbReference>
<keyword evidence="2" id="KW-0067">ATP-binding</keyword>